<organism evidence="9 10">
    <name type="scientific">Falsiroseomonas selenitidurans</name>
    <dbReference type="NCBI Taxonomy" id="2716335"/>
    <lineage>
        <taxon>Bacteria</taxon>
        <taxon>Pseudomonadati</taxon>
        <taxon>Pseudomonadota</taxon>
        <taxon>Alphaproteobacteria</taxon>
        <taxon>Acetobacterales</taxon>
        <taxon>Roseomonadaceae</taxon>
        <taxon>Falsiroseomonas</taxon>
    </lineage>
</organism>
<evidence type="ECO:0000256" key="1">
    <source>
        <dbReference type="ARBA" id="ARBA00001933"/>
    </source>
</evidence>
<dbReference type="PANTHER" id="PTHR46383">
    <property type="entry name" value="ASPARTATE AMINOTRANSFERASE"/>
    <property type="match status" value="1"/>
</dbReference>
<proteinExistence type="inferred from homology"/>
<comment type="caution">
    <text evidence="9">The sequence shown here is derived from an EMBL/GenBank/DDBJ whole genome shotgun (WGS) entry which is preliminary data.</text>
</comment>
<comment type="cofactor">
    <cofactor evidence="1 7">
        <name>pyridoxal 5'-phosphate</name>
        <dbReference type="ChEBI" id="CHEBI:597326"/>
    </cofactor>
</comment>
<evidence type="ECO:0000256" key="2">
    <source>
        <dbReference type="ARBA" id="ARBA00007441"/>
    </source>
</evidence>
<evidence type="ECO:0000313" key="10">
    <source>
        <dbReference type="Proteomes" id="UP000787635"/>
    </source>
</evidence>
<dbReference type="InterPro" id="IPR015421">
    <property type="entry name" value="PyrdxlP-dep_Trfase_major"/>
</dbReference>
<dbReference type="Proteomes" id="UP000787635">
    <property type="component" value="Unassembled WGS sequence"/>
</dbReference>
<evidence type="ECO:0000256" key="3">
    <source>
        <dbReference type="ARBA" id="ARBA00022576"/>
    </source>
</evidence>
<dbReference type="EMBL" id="JAAVNE010000015">
    <property type="protein sequence ID" value="NKC31440.1"/>
    <property type="molecule type" value="Genomic_DNA"/>
</dbReference>
<evidence type="ECO:0000256" key="4">
    <source>
        <dbReference type="ARBA" id="ARBA00022679"/>
    </source>
</evidence>
<comment type="similarity">
    <text evidence="2 7">Belongs to the class-I pyridoxal-phosphate-dependent aminotransferase family.</text>
</comment>
<dbReference type="GO" id="GO:0008483">
    <property type="term" value="F:transaminase activity"/>
    <property type="evidence" value="ECO:0007669"/>
    <property type="project" value="UniProtKB-KW"/>
</dbReference>
<dbReference type="InterPro" id="IPR015424">
    <property type="entry name" value="PyrdxlP-dep_Trfase"/>
</dbReference>
<feature type="domain" description="Aminotransferase class I/classII large" evidence="8">
    <location>
        <begin position="33"/>
        <end position="393"/>
    </location>
</feature>
<protein>
    <recommendedName>
        <fullName evidence="7">Aminotransferase</fullName>
        <ecNumber evidence="7">2.6.1.-</ecNumber>
    </recommendedName>
</protein>
<reference evidence="9 10" key="1">
    <citation type="submission" date="2020-03" db="EMBL/GenBank/DDBJ databases">
        <title>Roseomonas selenitidurans sp. nov. isolated from urban soil.</title>
        <authorList>
            <person name="Liu H."/>
        </authorList>
    </citation>
    <scope>NUCLEOTIDE SEQUENCE [LARGE SCALE GENOMIC DNA]</scope>
    <source>
        <strain evidence="9 10">BU-1</strain>
    </source>
</reference>
<accession>A0ABX1E409</accession>
<name>A0ABX1E409_9PROT</name>
<dbReference type="InterPro" id="IPR050596">
    <property type="entry name" value="AspAT/PAT-like"/>
</dbReference>
<comment type="catalytic activity">
    <reaction evidence="6">
        <text>L-aspartate + 2-oxoglutarate = oxaloacetate + L-glutamate</text>
        <dbReference type="Rhea" id="RHEA:21824"/>
        <dbReference type="ChEBI" id="CHEBI:16452"/>
        <dbReference type="ChEBI" id="CHEBI:16810"/>
        <dbReference type="ChEBI" id="CHEBI:29985"/>
        <dbReference type="ChEBI" id="CHEBI:29991"/>
        <dbReference type="EC" id="2.6.1.1"/>
    </reaction>
</comment>
<keyword evidence="5" id="KW-0663">Pyridoxal phosphate</keyword>
<dbReference type="EC" id="2.6.1.-" evidence="7"/>
<dbReference type="Gene3D" id="3.40.640.10">
    <property type="entry name" value="Type I PLP-dependent aspartate aminotransferase-like (Major domain)"/>
    <property type="match status" value="1"/>
</dbReference>
<evidence type="ECO:0000259" key="8">
    <source>
        <dbReference type="Pfam" id="PF00155"/>
    </source>
</evidence>
<keyword evidence="10" id="KW-1185">Reference proteome</keyword>
<dbReference type="CDD" id="cd00609">
    <property type="entry name" value="AAT_like"/>
    <property type="match status" value="1"/>
</dbReference>
<dbReference type="PROSITE" id="PS00105">
    <property type="entry name" value="AA_TRANSFER_CLASS_1"/>
    <property type="match status" value="1"/>
</dbReference>
<dbReference type="InterPro" id="IPR004838">
    <property type="entry name" value="NHTrfase_class1_PyrdxlP-BS"/>
</dbReference>
<evidence type="ECO:0000256" key="5">
    <source>
        <dbReference type="ARBA" id="ARBA00022898"/>
    </source>
</evidence>
<dbReference type="InterPro" id="IPR004839">
    <property type="entry name" value="Aminotransferase_I/II_large"/>
</dbReference>
<gene>
    <name evidence="9" type="ORF">HEQ75_11265</name>
</gene>
<dbReference type="Pfam" id="PF00155">
    <property type="entry name" value="Aminotran_1_2"/>
    <property type="match status" value="1"/>
</dbReference>
<dbReference type="InterPro" id="IPR015422">
    <property type="entry name" value="PyrdxlP-dep_Trfase_small"/>
</dbReference>
<dbReference type="RefSeq" id="WP_168030421.1">
    <property type="nucleotide sequence ID" value="NZ_JAAVNE010000015.1"/>
</dbReference>
<keyword evidence="3 7" id="KW-0032">Aminotransferase</keyword>
<evidence type="ECO:0000256" key="6">
    <source>
        <dbReference type="ARBA" id="ARBA00049185"/>
    </source>
</evidence>
<dbReference type="Gene3D" id="3.90.1150.10">
    <property type="entry name" value="Aspartate Aminotransferase, domain 1"/>
    <property type="match status" value="1"/>
</dbReference>
<evidence type="ECO:0000313" key="9">
    <source>
        <dbReference type="EMBL" id="NKC31440.1"/>
    </source>
</evidence>
<evidence type="ECO:0000256" key="7">
    <source>
        <dbReference type="RuleBase" id="RU000481"/>
    </source>
</evidence>
<dbReference type="SUPFAM" id="SSF53383">
    <property type="entry name" value="PLP-dependent transferases"/>
    <property type="match status" value="1"/>
</dbReference>
<keyword evidence="4 7" id="KW-0808">Transferase</keyword>
<sequence>MRDVIADRLNRISPSQTTAMRQRAQALKAEGRDVLAISSGEPDFDTPQHIKDAAIAAIQANQTRYTDIAGTRALREAVARKFKRDNGLDYTAEEILVGTGGKQVIYDAMIATINPGDEVIIPTPCWVSYPDIVGLADGRPVLLPCGPNQGFRLMPEQLEAAITPRTKWLIVNTPSNPTGATYSAEQLRGLCDVLLRHPQVHVLTDDIYEKLIFDGRAFATFAQVEPALRDRTVTMNGCSKAYAMTGWRIGFGGAPRHIIKAMDKLQGQSTSNTCSIAQAAAIAALDGPQEATEAMRQAYQRRRDRVVAALAATPGLRCHTPEGAFYAFPDMTACLGRTTAGGARIGDDADFVLALLSEAGVATVHGGAFMFPGHFRISFAASDSMLEEACRRIRGFCEGLR</sequence>
<dbReference type="PANTHER" id="PTHR46383:SF1">
    <property type="entry name" value="ASPARTATE AMINOTRANSFERASE"/>
    <property type="match status" value="1"/>
</dbReference>